<protein>
    <submittedName>
        <fullName evidence="1">Glutamyl-tRNA amidotransferase</fullName>
    </submittedName>
</protein>
<dbReference type="GO" id="GO:0016740">
    <property type="term" value="F:transferase activity"/>
    <property type="evidence" value="ECO:0007669"/>
    <property type="project" value="UniProtKB-KW"/>
</dbReference>
<dbReference type="AlphaFoldDB" id="A0A8A4EBK4"/>
<proteinExistence type="predicted"/>
<name>A0A8A4EBK4_BURPE</name>
<sequence length="49" mass="5541">MLARIAQLDVHLNVYIRVTAESALADARCAEQEIARGINRDRCMASRLR</sequence>
<gene>
    <name evidence="1" type="ORF">J3D99_25655</name>
</gene>
<organism evidence="1">
    <name type="scientific">Burkholderia pseudomallei</name>
    <name type="common">Pseudomonas pseudomallei</name>
    <dbReference type="NCBI Taxonomy" id="28450"/>
    <lineage>
        <taxon>Bacteria</taxon>
        <taxon>Pseudomonadati</taxon>
        <taxon>Pseudomonadota</taxon>
        <taxon>Betaproteobacteria</taxon>
        <taxon>Burkholderiales</taxon>
        <taxon>Burkholderiaceae</taxon>
        <taxon>Burkholderia</taxon>
        <taxon>pseudomallei group</taxon>
    </lineage>
</organism>
<reference evidence="1" key="1">
    <citation type="submission" date="2021-03" db="EMBL/GenBank/DDBJ databases">
        <title>Complete genome of Burkholderia pseudomallei_VBP364.</title>
        <authorList>
            <person name="Balaji V."/>
            <person name="Yamuna B."/>
            <person name="Monisha P."/>
        </authorList>
    </citation>
    <scope>NUCLEOTIDE SEQUENCE</scope>
    <source>
        <strain evidence="1">VBP364</strain>
    </source>
</reference>
<evidence type="ECO:0000313" key="1">
    <source>
        <dbReference type="EMBL" id="QTB65606.1"/>
    </source>
</evidence>
<dbReference type="EMBL" id="CP071754">
    <property type="protein sequence ID" value="QTB65606.1"/>
    <property type="molecule type" value="Genomic_DNA"/>
</dbReference>
<keyword evidence="1" id="KW-0808">Transferase</keyword>
<accession>A0A8A4EBK4</accession>
<dbReference type="RefSeq" id="WP_207418748.1">
    <property type="nucleotide sequence ID" value="NZ_CP071755.2"/>
</dbReference>